<dbReference type="GO" id="GO:0006351">
    <property type="term" value="P:DNA-templated transcription"/>
    <property type="evidence" value="ECO:0007669"/>
    <property type="project" value="InterPro"/>
</dbReference>
<comment type="subcellular location">
    <subcellularLocation>
        <location evidence="1">Nucleus</location>
    </subcellularLocation>
</comment>
<feature type="region of interest" description="Disordered" evidence="5">
    <location>
        <begin position="177"/>
        <end position="200"/>
    </location>
</feature>
<evidence type="ECO:0000256" key="1">
    <source>
        <dbReference type="ARBA" id="ARBA00004123"/>
    </source>
</evidence>
<dbReference type="SUPFAM" id="SSF57701">
    <property type="entry name" value="Zn2/Cys6 DNA-binding domain"/>
    <property type="match status" value="1"/>
</dbReference>
<dbReference type="EMBL" id="CR382137">
    <property type="protein sequence ID" value="CAR65780.1"/>
    <property type="molecule type" value="Genomic_DNA"/>
</dbReference>
<dbReference type="eggNOG" id="ENOG502TF7M">
    <property type="taxonomic scope" value="Eukaryota"/>
</dbReference>
<dbReference type="GO" id="GO:0005634">
    <property type="term" value="C:nucleus"/>
    <property type="evidence" value="ECO:0007669"/>
    <property type="project" value="UniProtKB-SubCell"/>
</dbReference>
<evidence type="ECO:0000313" key="7">
    <source>
        <dbReference type="EMBL" id="CAR65780.1"/>
    </source>
</evidence>
<name>B5RTW8_DEBHA</name>
<dbReference type="Pfam" id="PF00172">
    <property type="entry name" value="Zn_clus"/>
    <property type="match status" value="1"/>
</dbReference>
<dbReference type="GO" id="GO:0000981">
    <property type="term" value="F:DNA-binding transcription factor activity, RNA polymerase II-specific"/>
    <property type="evidence" value="ECO:0007669"/>
    <property type="project" value="InterPro"/>
</dbReference>
<dbReference type="CDD" id="cd00067">
    <property type="entry name" value="GAL4"/>
    <property type="match status" value="1"/>
</dbReference>
<dbReference type="GO" id="GO:0003677">
    <property type="term" value="F:DNA binding"/>
    <property type="evidence" value="ECO:0007669"/>
    <property type="project" value="UniProtKB-KW"/>
</dbReference>
<dbReference type="VEuPathDB" id="FungiDB:DEHA2E07480g"/>
<dbReference type="AlphaFoldDB" id="B5RTW8"/>
<dbReference type="PROSITE" id="PS50048">
    <property type="entry name" value="ZN2_CY6_FUNGAL_2"/>
    <property type="match status" value="1"/>
</dbReference>
<dbReference type="PANTHER" id="PTHR46910:SF3">
    <property type="entry name" value="HALOTOLERANCE PROTEIN 9-RELATED"/>
    <property type="match status" value="1"/>
</dbReference>
<organism evidence="7 8">
    <name type="scientific">Debaryomyces hansenii (strain ATCC 36239 / CBS 767 / BCRC 21394 / JCM 1990 / NBRC 0083 / IGC 2968)</name>
    <name type="common">Yeast</name>
    <name type="synonym">Torulaspora hansenii</name>
    <dbReference type="NCBI Taxonomy" id="284592"/>
    <lineage>
        <taxon>Eukaryota</taxon>
        <taxon>Fungi</taxon>
        <taxon>Dikarya</taxon>
        <taxon>Ascomycota</taxon>
        <taxon>Saccharomycotina</taxon>
        <taxon>Pichiomycetes</taxon>
        <taxon>Debaryomycetaceae</taxon>
        <taxon>Debaryomyces</taxon>
    </lineage>
</organism>
<dbReference type="InterPro" id="IPR001138">
    <property type="entry name" value="Zn2Cys6_DnaBD"/>
</dbReference>
<dbReference type="GeneID" id="8998693"/>
<evidence type="ECO:0000256" key="2">
    <source>
        <dbReference type="ARBA" id="ARBA00022723"/>
    </source>
</evidence>
<dbReference type="Gene3D" id="4.10.240.10">
    <property type="entry name" value="Zn(2)-C6 fungal-type DNA-binding domain"/>
    <property type="match status" value="1"/>
</dbReference>
<dbReference type="KEGG" id="dha:DEHA2E07480g"/>
<evidence type="ECO:0000256" key="3">
    <source>
        <dbReference type="ARBA" id="ARBA00023125"/>
    </source>
</evidence>
<keyword evidence="2" id="KW-0479">Metal-binding</keyword>
<keyword evidence="4" id="KW-0539">Nucleus</keyword>
<accession>B5RTW8</accession>
<dbReference type="OMA" id="FQFTLQF"/>
<evidence type="ECO:0000313" key="8">
    <source>
        <dbReference type="Proteomes" id="UP000000599"/>
    </source>
</evidence>
<dbReference type="RefSeq" id="XP_002770434.1">
    <property type="nucleotide sequence ID" value="XM_002770388.1"/>
</dbReference>
<evidence type="ECO:0000259" key="6">
    <source>
        <dbReference type="PROSITE" id="PS50048"/>
    </source>
</evidence>
<gene>
    <name evidence="7" type="ordered locus">DEHA2E07480g</name>
</gene>
<evidence type="ECO:0000256" key="5">
    <source>
        <dbReference type="SAM" id="MobiDB-lite"/>
    </source>
</evidence>
<protein>
    <submittedName>
        <fullName evidence="7">DEHA2E07480p</fullName>
    </submittedName>
</protein>
<dbReference type="InterPro" id="IPR050987">
    <property type="entry name" value="AtrR-like"/>
</dbReference>
<dbReference type="PANTHER" id="PTHR46910">
    <property type="entry name" value="TRANSCRIPTION FACTOR PDR1"/>
    <property type="match status" value="1"/>
</dbReference>
<proteinExistence type="predicted"/>
<dbReference type="Proteomes" id="UP000000599">
    <property type="component" value="Chromosome E"/>
</dbReference>
<dbReference type="SMART" id="SM00906">
    <property type="entry name" value="Fungal_trans"/>
    <property type="match status" value="1"/>
</dbReference>
<dbReference type="GO" id="GO:0008270">
    <property type="term" value="F:zinc ion binding"/>
    <property type="evidence" value="ECO:0007669"/>
    <property type="project" value="InterPro"/>
</dbReference>
<feature type="domain" description="Zn(2)-C6 fungal-type" evidence="6">
    <location>
        <begin position="78"/>
        <end position="108"/>
    </location>
</feature>
<feature type="compositionally biased region" description="Polar residues" evidence="5">
    <location>
        <begin position="177"/>
        <end position="186"/>
    </location>
</feature>
<dbReference type="HOGENOM" id="CLU_020810_0_0_1"/>
<dbReference type="CDD" id="cd12148">
    <property type="entry name" value="fungal_TF_MHR"/>
    <property type="match status" value="1"/>
</dbReference>
<dbReference type="Pfam" id="PF04082">
    <property type="entry name" value="Fungal_trans"/>
    <property type="match status" value="1"/>
</dbReference>
<sequence>MDFYYRKSMGNGTVASKFKLSGNHSDSGTVIQSNQSNVRGPLEKEAVEVAKAPRETVDGTDSANMKAVEFPETHHPYNCDRCYKLKKKCSRLYPECENCTKAGASCAYIDRSNKRRKKASHKIYDDRVNFESESPTFHIVDEKSNISLKNKGKNDGSVVVHKLVSVSSLLSGETANRVSEQSNEIQTRQKKPIVHPGNSRNVANEQTISEKVALKSLNQQQMKTNLKEEFITMKSIKNELALYFVLSYFHNYGTKYPFVNKEKFMEGFKKINFEQEMIINLDVYLLMSIGCIIYDYNNGTSFFGEYFNEKAIESIIDILNFGANNNEGEDFANLTLLMLLTIYAIKVFNSDLCWVLTGIISRMIIELDLYKPKAKDENQQKRTFWSIFNLDCELNILLHKPTQLPNFAYIKLEMPLSTIFADDESGDSIIKDIHLHRLQNRILDLKLRESDDAAAVKQLSQDLENWRVSTSSVIHNTYSNGTNFQDHIALVNLNYYYLLIELDQLSASESFQFTLQFLSNSFTLLISEPTSTSKPQVSLSVNSLFWYTKLFNVIKYNISSLHELLSLICSNRINENYSPSDLTLKLADFNSNLQLMLNLLKYLSQNRLKSHPLIDKVNTCIESLTSLNLKLLHFNVFSCPHEDKSSLLDEVGAIQSTLQSSI</sequence>
<dbReference type="OrthoDB" id="189997at2759"/>
<dbReference type="InParanoid" id="B5RTW8"/>
<keyword evidence="3" id="KW-0238">DNA-binding</keyword>
<dbReference type="InterPro" id="IPR007219">
    <property type="entry name" value="XnlR_reg_dom"/>
</dbReference>
<dbReference type="InterPro" id="IPR036864">
    <property type="entry name" value="Zn2-C6_fun-type_DNA-bd_sf"/>
</dbReference>
<keyword evidence="8" id="KW-1185">Reference proteome</keyword>
<reference evidence="7 8" key="1">
    <citation type="journal article" date="2004" name="Nature">
        <title>Genome evolution in yeasts.</title>
        <authorList>
            <consortium name="Genolevures"/>
            <person name="Dujon B."/>
            <person name="Sherman D."/>
            <person name="Fischer G."/>
            <person name="Durrens P."/>
            <person name="Casaregola S."/>
            <person name="Lafontaine I."/>
            <person name="de Montigny J."/>
            <person name="Marck C."/>
            <person name="Neuveglise C."/>
            <person name="Talla E."/>
            <person name="Goffard N."/>
            <person name="Frangeul L."/>
            <person name="Aigle M."/>
            <person name="Anthouard V."/>
            <person name="Babour A."/>
            <person name="Barbe V."/>
            <person name="Barnay S."/>
            <person name="Blanchin S."/>
            <person name="Beckerich J.M."/>
            <person name="Beyne E."/>
            <person name="Bleykasten C."/>
            <person name="Boisrame A."/>
            <person name="Boyer J."/>
            <person name="Cattolico L."/>
            <person name="Confanioleri F."/>
            <person name="de Daruvar A."/>
            <person name="Despons L."/>
            <person name="Fabre E."/>
            <person name="Fairhead C."/>
            <person name="Ferry-Dumazet H."/>
            <person name="Groppi A."/>
            <person name="Hantraye F."/>
            <person name="Hennequin C."/>
            <person name="Jauniaux N."/>
            <person name="Joyet P."/>
            <person name="Kachouri R."/>
            <person name="Kerrest A."/>
            <person name="Koszul R."/>
            <person name="Lemaire M."/>
            <person name="Lesur I."/>
            <person name="Ma L."/>
            <person name="Muller H."/>
            <person name="Nicaud J.M."/>
            <person name="Nikolski M."/>
            <person name="Oztas S."/>
            <person name="Ozier-Kalogeropoulos O."/>
            <person name="Pellenz S."/>
            <person name="Potier S."/>
            <person name="Richard G.F."/>
            <person name="Straub M.L."/>
            <person name="Suleau A."/>
            <person name="Swennene D."/>
            <person name="Tekaia F."/>
            <person name="Wesolowski-Louvel M."/>
            <person name="Westhof E."/>
            <person name="Wirth B."/>
            <person name="Zeniou-Meyer M."/>
            <person name="Zivanovic I."/>
            <person name="Bolotin-Fukuhara M."/>
            <person name="Thierry A."/>
            <person name="Bouchier C."/>
            <person name="Caudron B."/>
            <person name="Scarpelli C."/>
            <person name="Gaillardin C."/>
            <person name="Weissenbach J."/>
            <person name="Wincker P."/>
            <person name="Souciet J.L."/>
        </authorList>
    </citation>
    <scope>NUCLEOTIDE SEQUENCE [LARGE SCALE GENOMIC DNA]</scope>
    <source>
        <strain evidence="8">ATCC 36239 / CBS 767 / BCRC 21394 / JCM 1990 / NBRC 0083 / IGC 2968</strain>
    </source>
</reference>
<evidence type="ECO:0000256" key="4">
    <source>
        <dbReference type="ARBA" id="ARBA00023242"/>
    </source>
</evidence>